<feature type="domain" description="AAA+ ATPase" evidence="5">
    <location>
        <begin position="264"/>
        <end position="397"/>
    </location>
</feature>
<dbReference type="PANTHER" id="PTHR42960">
    <property type="entry name" value="YCF46 PROTEIN"/>
    <property type="match status" value="1"/>
</dbReference>
<organism evidence="6">
    <name type="scientific">Salinispirillum sp. LH 10-3-1</name>
    <dbReference type="NCBI Taxonomy" id="2952525"/>
    <lineage>
        <taxon>Bacteria</taxon>
        <taxon>Pseudomonadati</taxon>
        <taxon>Pseudomonadota</taxon>
        <taxon>Gammaproteobacteria</taxon>
        <taxon>Oceanospirillales</taxon>
        <taxon>Saccharospirillaceae</taxon>
        <taxon>Salinispirillum</taxon>
    </lineage>
</organism>
<dbReference type="Pfam" id="PF00004">
    <property type="entry name" value="AAA"/>
    <property type="match status" value="1"/>
</dbReference>
<dbReference type="GO" id="GO:0005524">
    <property type="term" value="F:ATP binding"/>
    <property type="evidence" value="ECO:0007669"/>
    <property type="project" value="UniProtKB-KW"/>
</dbReference>
<comment type="similarity">
    <text evidence="3">Belongs to the AAA ATPase family. Highly divergent.</text>
</comment>
<dbReference type="SUPFAM" id="SSF52540">
    <property type="entry name" value="P-loop containing nucleoside triphosphate hydrolases"/>
    <property type="match status" value="2"/>
</dbReference>
<reference evidence="6" key="1">
    <citation type="submission" date="2022-07" db="EMBL/GenBank/DDBJ databases">
        <title>Complete genome sequence of Salinispirillum sp. LH10-3-1 capable of multiple carbohydrate inversion isolated from a soda lake.</title>
        <authorList>
            <person name="Liu J."/>
            <person name="Zhai Y."/>
            <person name="Zhang H."/>
            <person name="Yang H."/>
            <person name="Qu J."/>
            <person name="Li J."/>
        </authorList>
    </citation>
    <scope>NUCLEOTIDE SEQUENCE</scope>
    <source>
        <strain evidence="6">LH 10-3-1</strain>
    </source>
</reference>
<evidence type="ECO:0000256" key="4">
    <source>
        <dbReference type="ARBA" id="ARBA00040480"/>
    </source>
</evidence>
<dbReference type="Gene3D" id="3.40.50.300">
    <property type="entry name" value="P-loop containing nucleotide triphosphate hydrolases"/>
    <property type="match status" value="1"/>
</dbReference>
<dbReference type="InterPro" id="IPR003593">
    <property type="entry name" value="AAA+_ATPase"/>
</dbReference>
<dbReference type="InterPro" id="IPR003959">
    <property type="entry name" value="ATPase_AAA_core"/>
</dbReference>
<dbReference type="Gene3D" id="1.10.8.60">
    <property type="match status" value="1"/>
</dbReference>
<dbReference type="PANTHER" id="PTHR42960:SF1">
    <property type="entry name" value="YCF46 PROTEIN"/>
    <property type="match status" value="1"/>
</dbReference>
<dbReference type="InterPro" id="IPR027417">
    <property type="entry name" value="P-loop_NTPase"/>
</dbReference>
<evidence type="ECO:0000259" key="5">
    <source>
        <dbReference type="SMART" id="SM00382"/>
    </source>
</evidence>
<accession>A0AB38YGP8</accession>
<protein>
    <recommendedName>
        <fullName evidence="4">Uncharacterized AAA domain-containing protein ycf46</fullName>
    </recommendedName>
</protein>
<dbReference type="EMBL" id="CP101717">
    <property type="protein sequence ID" value="WLD58288.1"/>
    <property type="molecule type" value="Genomic_DNA"/>
</dbReference>
<dbReference type="InterPro" id="IPR052381">
    <property type="entry name" value="AAA_domain_protein"/>
</dbReference>
<proteinExistence type="inferred from homology"/>
<gene>
    <name evidence="6" type="ORF">NFC81_00500</name>
</gene>
<sequence>MSELKDVELLIRSQTPLVVIETFEEPRALQLLTRLAARTFQSFHSWSTSQGLVAGGLISRTENKPEYESAEDVLRHLRQNPPGGLIALCDLHPYLKEPTVVRLLKDLAQNYAEHGQTLFLVSHQLNLPPELQRLGVRLELELPSDDELFNIVREEIRSYSSANAGRRVRTDRAAIQQLIANLRGVTHSDARRLIRSAIVEDGALTLDDVPDINQARFALMNLDSVLSYEYETASFGEVGGLDNLKKWLGKRQQSFVTSEPGLDSPKGVLLLGVQGGGKSLAAKAVAGLWHLPLLRLDIGALYNKYQGESERNLREALVLADRIAPCVLWMDEIEKAISVGTSDGGTSKRLLGTLLTWMAERKSKVFLVATSNDIRDLPPELMRKGRMDEIFFVDLPDQRIRQEIFRIHLAKRAIQVGGIDLPLLAEAAEGYSGAEIEAAVVSGLYHAKARKDSLATHHLLHAIQSTQPISVVRAEDIQALRQWASERAVPA</sequence>
<evidence type="ECO:0000313" key="6">
    <source>
        <dbReference type="EMBL" id="WLD58288.1"/>
    </source>
</evidence>
<dbReference type="SMART" id="SM00382">
    <property type="entry name" value="AAA"/>
    <property type="match status" value="1"/>
</dbReference>
<dbReference type="AlphaFoldDB" id="A0AB38YGP8"/>
<keyword evidence="1" id="KW-0547">Nucleotide-binding</keyword>
<evidence type="ECO:0000256" key="1">
    <source>
        <dbReference type="ARBA" id="ARBA00022741"/>
    </source>
</evidence>
<evidence type="ECO:0000256" key="2">
    <source>
        <dbReference type="ARBA" id="ARBA00022840"/>
    </source>
</evidence>
<dbReference type="GO" id="GO:0016887">
    <property type="term" value="F:ATP hydrolysis activity"/>
    <property type="evidence" value="ECO:0007669"/>
    <property type="project" value="InterPro"/>
</dbReference>
<name>A0AB38YGP8_9GAMM</name>
<dbReference type="RefSeq" id="WP_304995574.1">
    <property type="nucleotide sequence ID" value="NZ_CP101717.1"/>
</dbReference>
<evidence type="ECO:0000256" key="3">
    <source>
        <dbReference type="ARBA" id="ARBA00038088"/>
    </source>
</evidence>
<keyword evidence="2" id="KW-0067">ATP-binding</keyword>